<sequence>MLFRSEGQTGAELFDHVVEVSEGEAGVLGLLALAVNVEGFGQLADADLLDFGGSGEGERVEAARLIVARSGTNTENSTGC</sequence>
<dbReference type="AlphaFoldDB" id="A0A1G1TGK4"/>
<comment type="caution">
    <text evidence="1">The sequence shown here is derived from an EMBL/GenBank/DDBJ whole genome shotgun (WGS) entry which is preliminary data.</text>
</comment>
<protein>
    <submittedName>
        <fullName evidence="1">Uncharacterized protein</fullName>
    </submittedName>
</protein>
<name>A0A1G1TGK4_9BACT</name>
<proteinExistence type="predicted"/>
<gene>
    <name evidence="1" type="ORF">BEN49_07665</name>
</gene>
<reference evidence="1 2" key="1">
    <citation type="submission" date="2016-08" db="EMBL/GenBank/DDBJ databases">
        <title>Hymenobacter coccineus sp. nov., Hymenobacter lapidarius sp. nov. and Hymenobacter glacialis sp. nov., isolated from Antarctic soil.</title>
        <authorList>
            <person name="Sedlacek I."/>
            <person name="Kralova S."/>
            <person name="Kyrova K."/>
            <person name="Maslanova I."/>
            <person name="Stankova E."/>
            <person name="Vrbovska V."/>
            <person name="Nemec M."/>
            <person name="Bartak M."/>
            <person name="Svec P."/>
            <person name="Busse H.-J."/>
            <person name="Pantucek R."/>
        </authorList>
    </citation>
    <scope>NUCLEOTIDE SEQUENCE [LARGE SCALE GENOMIC DNA]</scope>
    <source>
        <strain evidence="1 2">CCM 8649</strain>
    </source>
</reference>
<dbReference type="Proteomes" id="UP000177506">
    <property type="component" value="Unassembled WGS sequence"/>
</dbReference>
<organism evidence="1 2">
    <name type="scientific">Hymenobacter coccineus</name>
    <dbReference type="NCBI Taxonomy" id="1908235"/>
    <lineage>
        <taxon>Bacteria</taxon>
        <taxon>Pseudomonadati</taxon>
        <taxon>Bacteroidota</taxon>
        <taxon>Cytophagia</taxon>
        <taxon>Cytophagales</taxon>
        <taxon>Hymenobacteraceae</taxon>
        <taxon>Hymenobacter</taxon>
    </lineage>
</organism>
<evidence type="ECO:0000313" key="1">
    <source>
        <dbReference type="EMBL" id="OGX90002.1"/>
    </source>
</evidence>
<dbReference type="EMBL" id="MDZA01000210">
    <property type="protein sequence ID" value="OGX90002.1"/>
    <property type="molecule type" value="Genomic_DNA"/>
</dbReference>
<keyword evidence="2" id="KW-1185">Reference proteome</keyword>
<evidence type="ECO:0000313" key="2">
    <source>
        <dbReference type="Proteomes" id="UP000177506"/>
    </source>
</evidence>
<accession>A0A1G1TGK4</accession>